<evidence type="ECO:0000313" key="6">
    <source>
        <dbReference type="Proteomes" id="UP000676336"/>
    </source>
</evidence>
<dbReference type="GO" id="GO:0043235">
    <property type="term" value="C:receptor complex"/>
    <property type="evidence" value="ECO:0007669"/>
    <property type="project" value="TreeGrafter"/>
</dbReference>
<dbReference type="GO" id="GO:0007169">
    <property type="term" value="P:cell surface receptor protein tyrosine kinase signaling pathway"/>
    <property type="evidence" value="ECO:0007669"/>
    <property type="project" value="TreeGrafter"/>
</dbReference>
<dbReference type="GO" id="GO:0005524">
    <property type="term" value="F:ATP binding"/>
    <property type="evidence" value="ECO:0007669"/>
    <property type="project" value="InterPro"/>
</dbReference>
<proteinExistence type="predicted"/>
<dbReference type="Proteomes" id="UP000681967">
    <property type="component" value="Unassembled WGS sequence"/>
</dbReference>
<comment type="caution">
    <text evidence="4">The sequence shown here is derived from an EMBL/GenBank/DDBJ whole genome shotgun (WGS) entry which is preliminary data.</text>
</comment>
<dbReference type="Proteomes" id="UP000681720">
    <property type="component" value="Unassembled WGS sequence"/>
</dbReference>
<dbReference type="PANTHER" id="PTHR24416:SF611">
    <property type="entry name" value="TYROSINE-PROTEIN KINASE TRANSMEMBRANE RECEPTOR ROR"/>
    <property type="match status" value="1"/>
</dbReference>
<dbReference type="InterPro" id="IPR000719">
    <property type="entry name" value="Prot_kinase_dom"/>
</dbReference>
<protein>
    <recommendedName>
        <fullName evidence="1">Protein kinase domain-containing protein</fullName>
    </recommendedName>
</protein>
<dbReference type="Pfam" id="PF07714">
    <property type="entry name" value="PK_Tyr_Ser-Thr"/>
    <property type="match status" value="1"/>
</dbReference>
<sequence length="52" mass="6129">MNSANVSMQFQSHYFNINNCRLPIRWMAPETISPNEFSCQSDVWSFGITLWE</sequence>
<evidence type="ECO:0000259" key="1">
    <source>
        <dbReference type="PROSITE" id="PS50011"/>
    </source>
</evidence>
<feature type="domain" description="Protein kinase" evidence="1">
    <location>
        <begin position="1"/>
        <end position="52"/>
    </location>
</feature>
<evidence type="ECO:0000313" key="3">
    <source>
        <dbReference type="EMBL" id="CAF4740684.1"/>
    </source>
</evidence>
<evidence type="ECO:0000313" key="2">
    <source>
        <dbReference type="EMBL" id="CAF4401642.1"/>
    </source>
</evidence>
<dbReference type="PANTHER" id="PTHR24416">
    <property type="entry name" value="TYROSINE-PROTEIN KINASE RECEPTOR"/>
    <property type="match status" value="1"/>
</dbReference>
<dbReference type="Gene3D" id="1.10.510.10">
    <property type="entry name" value="Transferase(Phosphotransferase) domain 1"/>
    <property type="match status" value="1"/>
</dbReference>
<feature type="non-terminal residue" evidence="4">
    <location>
        <position position="1"/>
    </location>
</feature>
<name>A0A8S3BX79_9BILA</name>
<dbReference type="EMBL" id="CAJOBH010055927">
    <property type="protein sequence ID" value="CAF4401642.1"/>
    <property type="molecule type" value="Genomic_DNA"/>
</dbReference>
<dbReference type="GO" id="GO:0004714">
    <property type="term" value="F:transmembrane receptor protein tyrosine kinase activity"/>
    <property type="evidence" value="ECO:0007669"/>
    <property type="project" value="TreeGrafter"/>
</dbReference>
<dbReference type="InterPro" id="IPR011009">
    <property type="entry name" value="Kinase-like_dom_sf"/>
</dbReference>
<dbReference type="Proteomes" id="UP000676336">
    <property type="component" value="Unassembled WGS sequence"/>
</dbReference>
<accession>A0A8S3BX79</accession>
<organism evidence="4 6">
    <name type="scientific">Rotaria magnacalcarata</name>
    <dbReference type="NCBI Taxonomy" id="392030"/>
    <lineage>
        <taxon>Eukaryota</taxon>
        <taxon>Metazoa</taxon>
        <taxon>Spiralia</taxon>
        <taxon>Gnathifera</taxon>
        <taxon>Rotifera</taxon>
        <taxon>Eurotatoria</taxon>
        <taxon>Bdelloidea</taxon>
        <taxon>Philodinida</taxon>
        <taxon>Philodinidae</taxon>
        <taxon>Rotaria</taxon>
    </lineage>
</organism>
<dbReference type="PROSITE" id="PS50011">
    <property type="entry name" value="PROTEIN_KINASE_DOM"/>
    <property type="match status" value="1"/>
</dbReference>
<dbReference type="EMBL" id="CAJOBI010163904">
    <property type="protein sequence ID" value="CAF4861950.1"/>
    <property type="molecule type" value="Genomic_DNA"/>
</dbReference>
<evidence type="ECO:0000313" key="4">
    <source>
        <dbReference type="EMBL" id="CAF4861950.1"/>
    </source>
</evidence>
<gene>
    <name evidence="2" type="ORF">BYL167_LOCUS31577</name>
    <name evidence="3" type="ORF">GIL414_LOCUS44709</name>
    <name evidence="5" type="ORF">GIL414_LOCUS53818</name>
    <name evidence="4" type="ORF">SMN809_LOCUS49899</name>
</gene>
<evidence type="ECO:0000313" key="5">
    <source>
        <dbReference type="EMBL" id="CAF4941027.1"/>
    </source>
</evidence>
<dbReference type="GO" id="GO:0005886">
    <property type="term" value="C:plasma membrane"/>
    <property type="evidence" value="ECO:0007669"/>
    <property type="project" value="TreeGrafter"/>
</dbReference>
<reference evidence="4" key="1">
    <citation type="submission" date="2021-02" db="EMBL/GenBank/DDBJ databases">
        <authorList>
            <person name="Nowell W R."/>
        </authorList>
    </citation>
    <scope>NUCLEOTIDE SEQUENCE</scope>
</reference>
<dbReference type="EMBL" id="CAJOBJ010187404">
    <property type="protein sequence ID" value="CAF4941027.1"/>
    <property type="molecule type" value="Genomic_DNA"/>
</dbReference>
<dbReference type="SUPFAM" id="SSF56112">
    <property type="entry name" value="Protein kinase-like (PK-like)"/>
    <property type="match status" value="1"/>
</dbReference>
<dbReference type="AlphaFoldDB" id="A0A8S3BX79"/>
<dbReference type="InterPro" id="IPR001245">
    <property type="entry name" value="Ser-Thr/Tyr_kinase_cat_dom"/>
</dbReference>
<dbReference type="EMBL" id="CAJOBJ010135643">
    <property type="protein sequence ID" value="CAF4740684.1"/>
    <property type="molecule type" value="Genomic_DNA"/>
</dbReference>
<dbReference type="InterPro" id="IPR050122">
    <property type="entry name" value="RTK"/>
</dbReference>